<comment type="caution">
    <text evidence="6">The sequence shown here is derived from an EMBL/GenBank/DDBJ whole genome shotgun (WGS) entry which is preliminary data.</text>
</comment>
<dbReference type="CDD" id="cd00866">
    <property type="entry name" value="PEBP_euk"/>
    <property type="match status" value="1"/>
</dbReference>
<evidence type="ECO:0000256" key="3">
    <source>
        <dbReference type="ARBA" id="ARBA00037226"/>
    </source>
</evidence>
<evidence type="ECO:0000256" key="4">
    <source>
        <dbReference type="ARBA" id="ARBA00038016"/>
    </source>
</evidence>
<dbReference type="FunFam" id="3.90.280.10:FF:000004">
    <property type="entry name" value="Mitochondrial large ribosomal subunit YmL35"/>
    <property type="match status" value="1"/>
</dbReference>
<dbReference type="SUPFAM" id="SSF49777">
    <property type="entry name" value="PEBP-like"/>
    <property type="match status" value="1"/>
</dbReference>
<proteinExistence type="inferred from homology"/>
<dbReference type="AlphaFoldDB" id="A0AA91PW71"/>
<dbReference type="GO" id="GO:0005739">
    <property type="term" value="C:mitochondrion"/>
    <property type="evidence" value="ECO:0007669"/>
    <property type="project" value="UniProtKB-SubCell"/>
</dbReference>
<evidence type="ECO:0000256" key="2">
    <source>
        <dbReference type="ARBA" id="ARBA00023128"/>
    </source>
</evidence>
<name>A0AA91PW71_CLALS</name>
<dbReference type="InterPro" id="IPR035810">
    <property type="entry name" value="PEBP_euk"/>
</dbReference>
<dbReference type="InterPro" id="IPR036610">
    <property type="entry name" value="PEBP-like_sf"/>
</dbReference>
<keyword evidence="6" id="KW-0689">Ribosomal protein</keyword>
<reference evidence="6 7" key="1">
    <citation type="submission" date="2017-04" db="EMBL/GenBank/DDBJ databases">
        <title>Draft genome of the yeast Clavispora lusitaniae type strain CBS 6936.</title>
        <authorList>
            <person name="Durrens P."/>
            <person name="Klopp C."/>
            <person name="Biteau N."/>
            <person name="Fitton-Ouhabi V."/>
            <person name="Dementhon K."/>
            <person name="Accoceberry I."/>
            <person name="Sherman D.J."/>
            <person name="Noel T."/>
        </authorList>
    </citation>
    <scope>NUCLEOTIDE SEQUENCE [LARGE SCALE GENOMIC DNA]</scope>
    <source>
        <strain evidence="6 7">CBS 6936</strain>
    </source>
</reference>
<evidence type="ECO:0000313" key="7">
    <source>
        <dbReference type="Proteomes" id="UP000195602"/>
    </source>
</evidence>
<evidence type="ECO:0000256" key="5">
    <source>
        <dbReference type="ARBA" id="ARBA00039444"/>
    </source>
</evidence>
<comment type="subcellular location">
    <subcellularLocation>
        <location evidence="1">Mitochondrion</location>
    </subcellularLocation>
</comment>
<dbReference type="Gene3D" id="3.90.280.10">
    <property type="entry name" value="PEBP-like"/>
    <property type="match status" value="1"/>
</dbReference>
<evidence type="ECO:0000256" key="1">
    <source>
        <dbReference type="ARBA" id="ARBA00004173"/>
    </source>
</evidence>
<dbReference type="GO" id="GO:0005840">
    <property type="term" value="C:ribosome"/>
    <property type="evidence" value="ECO:0007669"/>
    <property type="project" value="UniProtKB-KW"/>
</dbReference>
<dbReference type="PANTHER" id="PTHR11362">
    <property type="entry name" value="PHOSPHATIDYLETHANOLAMINE-BINDING PROTEIN"/>
    <property type="match status" value="1"/>
</dbReference>
<keyword evidence="2" id="KW-0496">Mitochondrion</keyword>
<dbReference type="Gene3D" id="1.20.58.1180">
    <property type="match status" value="1"/>
</dbReference>
<comment type="function">
    <text evidence="3">Component of the mitochondrial ribosome (mitoribosome), a dedicated translation machinery responsible for the synthesis of mitochondrial genome-encoded proteins, including at least some of the essential transmembrane subunits of the mitochondrial respiratory chain. The mitoribosomes are attached to the mitochondrial inner membrane and translation products are cotranslationally integrated into the membrane.</text>
</comment>
<organism evidence="6 7">
    <name type="scientific">Clavispora lusitaniae</name>
    <name type="common">Candida lusitaniae</name>
    <dbReference type="NCBI Taxonomy" id="36911"/>
    <lineage>
        <taxon>Eukaryota</taxon>
        <taxon>Fungi</taxon>
        <taxon>Dikarya</taxon>
        <taxon>Ascomycota</taxon>
        <taxon>Saccharomycotina</taxon>
        <taxon>Pichiomycetes</taxon>
        <taxon>Metschnikowiaceae</taxon>
        <taxon>Clavispora</taxon>
    </lineage>
</organism>
<accession>A0AA91PW71</accession>
<sequence>MSLRFVRSFSARTRVLGVWSDFSARPASLKLANEKLKNDLFQGIGESGPHSVVDDKVRAGYHSPLHIDDVFKSAYTILEKDAEKVYEKVAGQKGKMSLEEEEELLVQAEQANPEVLHQVEFDLRNVDRTQPVFRRFLQKKWESYALMVTMQRLEQLHVIPDTLPTLEPKVDVRVKFPHNTKREFSGWVEPGTVLPAFAVARPPTVEVQEFFRPADASGLYTVVIVNPDTPDLASNSFSTTLQYGLCNVPLDYANNTIGAAQLLANPGCVFQQYEPLVPEKNAPVQRACLWVFRQQGQISPSAEKSNFDIRAFAAEHGLTAVGAHVWRQHFDRSVAKVRTEYGLPRGNVYHRVRGTKPLV</sequence>
<dbReference type="PANTHER" id="PTHR11362:SF82">
    <property type="entry name" value="PHOSPHATIDYLETHANOLAMINE-BINDING PROTEIN 4"/>
    <property type="match status" value="1"/>
</dbReference>
<evidence type="ECO:0000313" key="6">
    <source>
        <dbReference type="EMBL" id="OVF05417.1"/>
    </source>
</evidence>
<gene>
    <name evidence="6" type="ORF">A9F13_23g00231</name>
</gene>
<keyword evidence="6" id="KW-0687">Ribonucleoprotein</keyword>
<dbReference type="Proteomes" id="UP000195602">
    <property type="component" value="Unassembled WGS sequence"/>
</dbReference>
<protein>
    <recommendedName>
        <fullName evidence="5">Large ribosomal subunit protein mL38</fullName>
    </recommendedName>
</protein>
<dbReference type="EMBL" id="LYUB02000023">
    <property type="protein sequence ID" value="OVF05417.1"/>
    <property type="molecule type" value="Genomic_DNA"/>
</dbReference>
<dbReference type="KEGG" id="clus:A9F13_23g00231"/>
<comment type="similarity">
    <text evidence="4">Belongs to the phosphatidylethanolamine-binding protein family. Mitochondrion-specific ribosomal protein mL38 subfamily.</text>
</comment>